<comment type="caution">
    <text evidence="3">The sequence shown here is derived from an EMBL/GenBank/DDBJ whole genome shotgun (WGS) entry which is preliminary data.</text>
</comment>
<evidence type="ECO:0000313" key="4">
    <source>
        <dbReference type="Proteomes" id="UP000601108"/>
    </source>
</evidence>
<feature type="domain" description="Apea-like HEPN" evidence="1">
    <location>
        <begin position="256"/>
        <end position="375"/>
    </location>
</feature>
<protein>
    <recommendedName>
        <fullName evidence="5">ApeA N-terminal domain-containing protein</fullName>
    </recommendedName>
</protein>
<dbReference type="EMBL" id="BMWS01000001">
    <property type="protein sequence ID" value="GGX02952.1"/>
    <property type="molecule type" value="Genomic_DNA"/>
</dbReference>
<evidence type="ECO:0000313" key="3">
    <source>
        <dbReference type="EMBL" id="GGX02952.1"/>
    </source>
</evidence>
<evidence type="ECO:0000259" key="2">
    <source>
        <dbReference type="Pfam" id="PF18862"/>
    </source>
</evidence>
<dbReference type="InterPro" id="IPR041223">
    <property type="entry name" value="ApeA_NTD"/>
</dbReference>
<organism evidence="3 4">
    <name type="scientific">Aquimarina muelleri</name>
    <dbReference type="NCBI Taxonomy" id="279356"/>
    <lineage>
        <taxon>Bacteria</taxon>
        <taxon>Pseudomonadati</taxon>
        <taxon>Bacteroidota</taxon>
        <taxon>Flavobacteriia</taxon>
        <taxon>Flavobacteriales</taxon>
        <taxon>Flavobacteriaceae</taxon>
        <taxon>Aquimarina</taxon>
    </lineage>
</organism>
<dbReference type="Pfam" id="PF18862">
    <property type="entry name" value="ApeA_NTD1"/>
    <property type="match status" value="1"/>
</dbReference>
<dbReference type="AlphaFoldDB" id="A0A918N285"/>
<evidence type="ECO:0000259" key="1">
    <source>
        <dbReference type="Pfam" id="PF18739"/>
    </source>
</evidence>
<evidence type="ECO:0008006" key="5">
    <source>
        <dbReference type="Google" id="ProtNLM"/>
    </source>
</evidence>
<dbReference type="RefSeq" id="WP_027411049.1">
    <property type="nucleotide sequence ID" value="NZ_BMWS01000001.1"/>
</dbReference>
<accession>A0A918N285</accession>
<name>A0A918N285_9FLAO</name>
<gene>
    <name evidence="3" type="ORF">GCM10007384_00870</name>
</gene>
<dbReference type="Pfam" id="PF18739">
    <property type="entry name" value="HEPN_Apea"/>
    <property type="match status" value="1"/>
</dbReference>
<reference evidence="3 4" key="1">
    <citation type="journal article" date="2014" name="Int. J. Syst. Evol. Microbiol.">
        <title>Complete genome sequence of Corynebacterium casei LMG S-19264T (=DSM 44701T), isolated from a smear-ripened cheese.</title>
        <authorList>
            <consortium name="US DOE Joint Genome Institute (JGI-PGF)"/>
            <person name="Walter F."/>
            <person name="Albersmeier A."/>
            <person name="Kalinowski J."/>
            <person name="Ruckert C."/>
        </authorList>
    </citation>
    <scope>NUCLEOTIDE SEQUENCE [LARGE SCALE GENOMIC DNA]</scope>
    <source>
        <strain evidence="3 4">KCTC 12285</strain>
    </source>
</reference>
<sequence length="409" mass="48249">MKKDKKYYGDIWFVGKEDKKQFCVLFFKDDDIFLETNLCSEKRVYKELQIVGTFTGVGYVTFIDCRIQNSASGISELRIYRPKYTFVSTSHFINAIDLQIKEFSVVNNAIVKWVNFMNWFDTQTNNLSTKEFKDEFKIEKEGLIIEIQHYINYHSKNRSELHITNKGAIKFTLDKPVAILKAIEIYNQFQKVLQLLRGGSEKFSEFSFKCLSCNEWKELYYNDKNLSKKTPTFVHTNYDEITDDLNKVLEVVYNDNDFKFCLDRLMENFITNHSSHSKRFTNSISAFEAYCKIYSGINPPNLKKYIKHYKSAFKLIGKLTDEDWETFPSKLIRSRNYHIHSDLKNKNIFTDFELLYISFLIDYVIGYLLLKNIDASNLLLDKFIMHGNSVYVDMKRTNQILGTNPLENE</sequence>
<dbReference type="Proteomes" id="UP000601108">
    <property type="component" value="Unassembled WGS sequence"/>
</dbReference>
<proteinExistence type="predicted"/>
<keyword evidence="4" id="KW-1185">Reference proteome</keyword>
<dbReference type="InterPro" id="IPR041229">
    <property type="entry name" value="HEPN_Apea"/>
</dbReference>
<feature type="domain" description="ApeA N-terminal" evidence="2">
    <location>
        <begin position="6"/>
        <end position="250"/>
    </location>
</feature>